<organism evidence="2 3">
    <name type="scientific">Actinomyces bowdenii</name>
    <dbReference type="NCBI Taxonomy" id="131109"/>
    <lineage>
        <taxon>Bacteria</taxon>
        <taxon>Bacillati</taxon>
        <taxon>Actinomycetota</taxon>
        <taxon>Actinomycetes</taxon>
        <taxon>Actinomycetales</taxon>
        <taxon>Actinomycetaceae</taxon>
        <taxon>Actinomyces</taxon>
    </lineage>
</organism>
<feature type="transmembrane region" description="Helical" evidence="1">
    <location>
        <begin position="187"/>
        <end position="204"/>
    </location>
</feature>
<keyword evidence="1" id="KW-0812">Transmembrane</keyword>
<evidence type="ECO:0000256" key="1">
    <source>
        <dbReference type="SAM" id="Phobius"/>
    </source>
</evidence>
<sequence length="458" mass="47072">MNATSTRITLVRGDRRLDVAAPSGLAVAELLAHRDIGVADGGGAVTTIDGEPVDGEAIVGRDIAEGALLMIASPDARARAVLRVGPSGEPALRSSAGEAATILIALLCLTLGGLRPLLGLPQPLPLVVRAGGAALMFLLLGVSALRRLRTGSTARDAVLPLTRPMLGGACAVLLVPEHVPDLETWTALAAAWGCVGAALLLWVLRRGVAEAGAACAWVALAALLTSVVVFALPSSAVLPIVMAVAGVGGLLASRLSVRVPDHQLLDLARLGSLGKSIRYSEPIPMKDVSRGEVQRSVRETEVSSLLWEIVLGGAIVLACPAVVAIAVGAVDSSWSGIAALWAARIEFSCVVALLVLRPRASHSRLLRATPRFFALVVVVWAVMSVWGRPGVEVGLPSAVVIIALFVIGVGLVAGGVLLPPSSSALWGRIGDIVQALATLLTLPAAVVAAGLIETMRQW</sequence>
<dbReference type="AlphaFoldDB" id="A0A853EJL0"/>
<evidence type="ECO:0000313" key="3">
    <source>
        <dbReference type="Proteomes" id="UP000572528"/>
    </source>
</evidence>
<feature type="transmembrane region" description="Helical" evidence="1">
    <location>
        <begin position="368"/>
        <end position="386"/>
    </location>
</feature>
<protein>
    <recommendedName>
        <fullName evidence="4">Type VII secretion integral membrane protein EccD</fullName>
    </recommendedName>
</protein>
<feature type="transmembrane region" description="Helical" evidence="1">
    <location>
        <begin position="211"/>
        <end position="231"/>
    </location>
</feature>
<keyword evidence="1" id="KW-0472">Membrane</keyword>
<accession>A0A853EJL0</accession>
<keyword evidence="1" id="KW-1133">Transmembrane helix</keyword>
<evidence type="ECO:0008006" key="4">
    <source>
        <dbReference type="Google" id="ProtNLM"/>
    </source>
</evidence>
<feature type="transmembrane region" description="Helical" evidence="1">
    <location>
        <begin position="157"/>
        <end position="175"/>
    </location>
</feature>
<feature type="transmembrane region" description="Helical" evidence="1">
    <location>
        <begin position="237"/>
        <end position="257"/>
    </location>
</feature>
<feature type="transmembrane region" description="Helical" evidence="1">
    <location>
        <begin position="398"/>
        <end position="420"/>
    </location>
</feature>
<gene>
    <name evidence="2" type="ORF">HZZ05_08110</name>
</gene>
<dbReference type="EMBL" id="JACBXV010000104">
    <property type="protein sequence ID" value="NYS69478.1"/>
    <property type="molecule type" value="Genomic_DNA"/>
</dbReference>
<feature type="transmembrane region" description="Helical" evidence="1">
    <location>
        <begin position="99"/>
        <end position="118"/>
    </location>
</feature>
<feature type="transmembrane region" description="Helical" evidence="1">
    <location>
        <begin position="124"/>
        <end position="145"/>
    </location>
</feature>
<dbReference type="RefSeq" id="WP_179900755.1">
    <property type="nucleotide sequence ID" value="NZ_JACBXV010000104.1"/>
</dbReference>
<proteinExistence type="predicted"/>
<feature type="transmembrane region" description="Helical" evidence="1">
    <location>
        <begin position="305"/>
        <end position="330"/>
    </location>
</feature>
<feature type="transmembrane region" description="Helical" evidence="1">
    <location>
        <begin position="336"/>
        <end position="356"/>
    </location>
</feature>
<reference evidence="2 3" key="1">
    <citation type="submission" date="2020-07" db="EMBL/GenBank/DDBJ databases">
        <title>MOT database genomes.</title>
        <authorList>
            <person name="Joseph S."/>
            <person name="Aduse-Opoku J."/>
            <person name="Hashim A."/>
            <person name="Wade W."/>
            <person name="Curtis M."/>
        </authorList>
    </citation>
    <scope>NUCLEOTIDE SEQUENCE [LARGE SCALE GENOMIC DNA]</scope>
    <source>
        <strain evidence="2 3">WMus004</strain>
    </source>
</reference>
<feature type="transmembrane region" description="Helical" evidence="1">
    <location>
        <begin position="432"/>
        <end position="452"/>
    </location>
</feature>
<evidence type="ECO:0000313" key="2">
    <source>
        <dbReference type="EMBL" id="NYS69478.1"/>
    </source>
</evidence>
<dbReference type="Proteomes" id="UP000572528">
    <property type="component" value="Unassembled WGS sequence"/>
</dbReference>
<name>A0A853EJL0_9ACTO</name>
<comment type="caution">
    <text evidence="2">The sequence shown here is derived from an EMBL/GenBank/DDBJ whole genome shotgun (WGS) entry which is preliminary data.</text>
</comment>